<keyword evidence="1" id="KW-1133">Transmembrane helix</keyword>
<dbReference type="InterPro" id="IPR055894">
    <property type="entry name" value="DUF7471"/>
</dbReference>
<keyword evidence="1" id="KW-0472">Membrane</keyword>
<feature type="transmembrane region" description="Helical" evidence="1">
    <location>
        <begin position="20"/>
        <end position="42"/>
    </location>
</feature>
<feature type="transmembrane region" description="Helical" evidence="1">
    <location>
        <begin position="81"/>
        <end position="101"/>
    </location>
</feature>
<reference evidence="3" key="1">
    <citation type="submission" date="2016-10" db="EMBL/GenBank/DDBJ databases">
        <authorList>
            <person name="Varghese N."/>
            <person name="Submissions S."/>
        </authorList>
    </citation>
    <scope>NUCLEOTIDE SEQUENCE [LARGE SCALE GENOMIC DNA]</scope>
    <source>
        <strain evidence="3">IBRC-M 10043</strain>
    </source>
</reference>
<dbReference type="AlphaFoldDB" id="A0A1H8Q952"/>
<organism evidence="2 3">
    <name type="scientific">Halorientalis persicus</name>
    <dbReference type="NCBI Taxonomy" id="1367881"/>
    <lineage>
        <taxon>Archaea</taxon>
        <taxon>Methanobacteriati</taxon>
        <taxon>Methanobacteriota</taxon>
        <taxon>Stenosarchaea group</taxon>
        <taxon>Halobacteria</taxon>
        <taxon>Halobacteriales</taxon>
        <taxon>Haloarculaceae</taxon>
        <taxon>Halorientalis</taxon>
    </lineage>
</organism>
<evidence type="ECO:0000313" key="3">
    <source>
        <dbReference type="Proteomes" id="UP000198775"/>
    </source>
</evidence>
<protein>
    <submittedName>
        <fullName evidence="2">Uncharacterized protein</fullName>
    </submittedName>
</protein>
<evidence type="ECO:0000256" key="1">
    <source>
        <dbReference type="SAM" id="Phobius"/>
    </source>
</evidence>
<keyword evidence="3" id="KW-1185">Reference proteome</keyword>
<sequence>MIQWHLLHFGTATGPSLPFITILTVAAAATALLLGLALAAFLQRRSRSYLLIVGAFAALFARSAVAGLSTMGYLSPANHHLLEHGLDVVLVALVVAAVYLARSDDSTPEYES</sequence>
<dbReference type="Pfam" id="PF24283">
    <property type="entry name" value="DUF7471"/>
    <property type="match status" value="1"/>
</dbReference>
<proteinExistence type="predicted"/>
<dbReference type="EMBL" id="FOCX01000013">
    <property type="protein sequence ID" value="SEO50596.1"/>
    <property type="molecule type" value="Genomic_DNA"/>
</dbReference>
<gene>
    <name evidence="2" type="ORF">SAMN05216388_1013101</name>
</gene>
<accession>A0A1H8Q952</accession>
<dbReference type="Proteomes" id="UP000198775">
    <property type="component" value="Unassembled WGS sequence"/>
</dbReference>
<feature type="transmembrane region" description="Helical" evidence="1">
    <location>
        <begin position="49"/>
        <end position="69"/>
    </location>
</feature>
<evidence type="ECO:0000313" key="2">
    <source>
        <dbReference type="EMBL" id="SEO50596.1"/>
    </source>
</evidence>
<keyword evidence="1" id="KW-0812">Transmembrane</keyword>
<name>A0A1H8Q952_9EURY</name>